<dbReference type="SUPFAM" id="SSF52540">
    <property type="entry name" value="P-loop containing nucleoside triphosphate hydrolases"/>
    <property type="match status" value="1"/>
</dbReference>
<proteinExistence type="predicted"/>
<dbReference type="SMART" id="SM00382">
    <property type="entry name" value="AAA"/>
    <property type="match status" value="1"/>
</dbReference>
<dbReference type="PANTHER" id="PTHR24220:SF659">
    <property type="entry name" value="TRANSPORTER, PUTATIVE-RELATED"/>
    <property type="match status" value="1"/>
</dbReference>
<gene>
    <name evidence="4" type="ORF">HXO61_08400</name>
</gene>
<dbReference type="AlphaFoldDB" id="A0A930PQ07"/>
<dbReference type="InterPro" id="IPR015854">
    <property type="entry name" value="ABC_transpr_LolD-like"/>
</dbReference>
<keyword evidence="2 4" id="KW-0067">ATP-binding</keyword>
<dbReference type="GO" id="GO:0005886">
    <property type="term" value="C:plasma membrane"/>
    <property type="evidence" value="ECO:0007669"/>
    <property type="project" value="TreeGrafter"/>
</dbReference>
<evidence type="ECO:0000256" key="1">
    <source>
        <dbReference type="ARBA" id="ARBA00022741"/>
    </source>
</evidence>
<sequence length="248" mass="27094">MTKTVYPSNNAEHPEVTIASRNIVVYAQGQPILQSPHFEAYAGEVTGIVGPSGCGKTTLLNVLGLLMPPHEGEVVIGGRHMERAREKERLAFWADEASFVFQDYGIIEEWSVIENILLDRKTFGRARITDESRELLSVIGLEGKERTSAALLSGGEKQRVGIARAIHKGVRYIFADEPTASLDAENRALVVELLSSAARRGATVIVATHDADMMTACDRLCRLEAPTRIPDSGLADVSVNSHQKEKES</sequence>
<organism evidence="4 5">
    <name type="scientific">Rothia mucilaginosa</name>
    <dbReference type="NCBI Taxonomy" id="43675"/>
    <lineage>
        <taxon>Bacteria</taxon>
        <taxon>Bacillati</taxon>
        <taxon>Actinomycetota</taxon>
        <taxon>Actinomycetes</taxon>
        <taxon>Micrococcales</taxon>
        <taxon>Micrococcaceae</taxon>
        <taxon>Rothia</taxon>
    </lineage>
</organism>
<dbReference type="InterPro" id="IPR017871">
    <property type="entry name" value="ABC_transporter-like_CS"/>
</dbReference>
<dbReference type="GO" id="GO:0016887">
    <property type="term" value="F:ATP hydrolysis activity"/>
    <property type="evidence" value="ECO:0007669"/>
    <property type="project" value="InterPro"/>
</dbReference>
<dbReference type="PROSITE" id="PS50893">
    <property type="entry name" value="ABC_TRANSPORTER_2"/>
    <property type="match status" value="1"/>
</dbReference>
<evidence type="ECO:0000313" key="4">
    <source>
        <dbReference type="EMBL" id="MBF1657929.1"/>
    </source>
</evidence>
<dbReference type="GO" id="GO:0005524">
    <property type="term" value="F:ATP binding"/>
    <property type="evidence" value="ECO:0007669"/>
    <property type="project" value="UniProtKB-KW"/>
</dbReference>
<accession>A0A930PQ07</accession>
<dbReference type="InterPro" id="IPR003439">
    <property type="entry name" value="ABC_transporter-like_ATP-bd"/>
</dbReference>
<dbReference type="RefSeq" id="WP_049361861.1">
    <property type="nucleotide sequence ID" value="NZ_JABZXO010000026.1"/>
</dbReference>
<reference evidence="4" key="1">
    <citation type="submission" date="2020-04" db="EMBL/GenBank/DDBJ databases">
        <title>Deep metagenomics examines the oral microbiome during advanced dental caries in children, revealing novel taxa and co-occurrences with host molecules.</title>
        <authorList>
            <person name="Baker J.L."/>
            <person name="Morton J.T."/>
            <person name="Dinis M."/>
            <person name="Alvarez R."/>
            <person name="Tran N.C."/>
            <person name="Knight R."/>
            <person name="Edlund A."/>
        </authorList>
    </citation>
    <scope>NUCLEOTIDE SEQUENCE</scope>
    <source>
        <strain evidence="4">JCVI_39_bin.18</strain>
    </source>
</reference>
<dbReference type="InterPro" id="IPR003593">
    <property type="entry name" value="AAA+_ATPase"/>
</dbReference>
<dbReference type="InterPro" id="IPR027417">
    <property type="entry name" value="P-loop_NTPase"/>
</dbReference>
<keyword evidence="1" id="KW-0547">Nucleotide-binding</keyword>
<dbReference type="PROSITE" id="PS00211">
    <property type="entry name" value="ABC_TRANSPORTER_1"/>
    <property type="match status" value="1"/>
</dbReference>
<protein>
    <submittedName>
        <fullName evidence="4">ATP-binding cassette domain-containing protein</fullName>
    </submittedName>
</protein>
<feature type="domain" description="ABC transporter" evidence="3">
    <location>
        <begin position="18"/>
        <end position="248"/>
    </location>
</feature>
<dbReference type="Pfam" id="PF00005">
    <property type="entry name" value="ABC_tran"/>
    <property type="match status" value="1"/>
</dbReference>
<dbReference type="PANTHER" id="PTHR24220">
    <property type="entry name" value="IMPORT ATP-BINDING PROTEIN"/>
    <property type="match status" value="1"/>
</dbReference>
<evidence type="ECO:0000256" key="2">
    <source>
        <dbReference type="ARBA" id="ARBA00022840"/>
    </source>
</evidence>
<dbReference type="EMBL" id="JABZXO010000026">
    <property type="protein sequence ID" value="MBF1657929.1"/>
    <property type="molecule type" value="Genomic_DNA"/>
</dbReference>
<dbReference type="Gene3D" id="3.40.50.300">
    <property type="entry name" value="P-loop containing nucleotide triphosphate hydrolases"/>
    <property type="match status" value="1"/>
</dbReference>
<evidence type="ECO:0000259" key="3">
    <source>
        <dbReference type="PROSITE" id="PS50893"/>
    </source>
</evidence>
<comment type="caution">
    <text evidence="4">The sequence shown here is derived from an EMBL/GenBank/DDBJ whole genome shotgun (WGS) entry which is preliminary data.</text>
</comment>
<dbReference type="GO" id="GO:0022857">
    <property type="term" value="F:transmembrane transporter activity"/>
    <property type="evidence" value="ECO:0007669"/>
    <property type="project" value="TreeGrafter"/>
</dbReference>
<name>A0A930PQ07_9MICC</name>
<dbReference type="Proteomes" id="UP000770330">
    <property type="component" value="Unassembled WGS sequence"/>
</dbReference>
<evidence type="ECO:0000313" key="5">
    <source>
        <dbReference type="Proteomes" id="UP000770330"/>
    </source>
</evidence>